<dbReference type="AlphaFoldDB" id="A0AAF0DCR6"/>
<evidence type="ECO:0000313" key="2">
    <source>
        <dbReference type="Proteomes" id="UP001219355"/>
    </source>
</evidence>
<dbReference type="CDD" id="cd06257">
    <property type="entry name" value="DnaJ"/>
    <property type="match status" value="1"/>
</dbReference>
<dbReference type="InterPro" id="IPR036869">
    <property type="entry name" value="J_dom_sf"/>
</dbReference>
<keyword evidence="2" id="KW-1185">Reference proteome</keyword>
<dbReference type="SUPFAM" id="SSF46565">
    <property type="entry name" value="Chaperone J-domain"/>
    <property type="match status" value="1"/>
</dbReference>
<organism evidence="1 2">
    <name type="scientific">Emydomyces testavorans</name>
    <dbReference type="NCBI Taxonomy" id="2070801"/>
    <lineage>
        <taxon>Eukaryota</taxon>
        <taxon>Fungi</taxon>
        <taxon>Dikarya</taxon>
        <taxon>Ascomycota</taxon>
        <taxon>Pezizomycotina</taxon>
        <taxon>Eurotiomycetes</taxon>
        <taxon>Eurotiomycetidae</taxon>
        <taxon>Onygenales</taxon>
        <taxon>Nannizziopsiaceae</taxon>
        <taxon>Emydomyces</taxon>
    </lineage>
</organism>
<gene>
    <name evidence="1" type="primary">JID1</name>
    <name evidence="1" type="ORF">PRK78_000575</name>
</gene>
<sequence length="313" mass="36319">MFKKPSLFCSCCGSVQLLNPHSSISPHSTSSPRRSRGSFRPLKRFAHVHSANLLGPEGDFSWPTSPNFSPYELFKQERTAPYSKHRFYELVKIYHPDRPCNGHPLCKDLPHSVRMHRYRILVAAHELLSDPVQREAYDKFGDGWHHRRELFGIHANQSLHQSTVRYKYTAKTPRGDIFRNATWEDWQQFYEKRDGRPKQSPTVSHSTFASFLLLLALFGGIGQAITIGKYSTFVQERVKTVNEKCGKLLEGRRQHTINHTDSRDARVQNFLMKRDPSGYGLKEEEEDTYRRLLSGHRTTDVMDDIDSMRDKPE</sequence>
<accession>A0AAF0DCR6</accession>
<protein>
    <submittedName>
        <fullName evidence="1">J domain-containing protein 1</fullName>
    </submittedName>
</protein>
<proteinExistence type="predicted"/>
<dbReference type="InterPro" id="IPR018253">
    <property type="entry name" value="DnaJ_domain_CS"/>
</dbReference>
<dbReference type="PROSITE" id="PS00636">
    <property type="entry name" value="DNAJ_1"/>
    <property type="match status" value="1"/>
</dbReference>
<dbReference type="EMBL" id="CP120627">
    <property type="protein sequence ID" value="WEW55147.1"/>
    <property type="molecule type" value="Genomic_DNA"/>
</dbReference>
<dbReference type="Proteomes" id="UP001219355">
    <property type="component" value="Chromosome 1"/>
</dbReference>
<reference evidence="1" key="1">
    <citation type="submission" date="2023-03" db="EMBL/GenBank/DDBJ databases">
        <title>Emydomyces testavorans Genome Sequence.</title>
        <authorList>
            <person name="Hoyer L."/>
        </authorList>
    </citation>
    <scope>NUCLEOTIDE SEQUENCE</scope>
    <source>
        <strain evidence="1">16-2883</strain>
    </source>
</reference>
<name>A0AAF0DCR6_9EURO</name>
<evidence type="ECO:0000313" key="1">
    <source>
        <dbReference type="EMBL" id="WEW55147.1"/>
    </source>
</evidence>
<dbReference type="Gene3D" id="1.10.287.110">
    <property type="entry name" value="DnaJ domain"/>
    <property type="match status" value="1"/>
</dbReference>
<dbReference type="InterPro" id="IPR001623">
    <property type="entry name" value="DnaJ_domain"/>
</dbReference>